<sequence length="392" mass="42687">MKKVYLDHGATTPMRAEVIDEMVKIYREEAGNPSSVHQFGRSARKVLEEARMKVAEIIGAEPKEIIFTGSGTESDNIAILGTARLKAKQGKGKHIITSSVEHHAVSDTCKMLMKEGFDVTFLPVDADGLVSVESVKQALREDTILVTIMHANNEVGTVQPIAEIGSLLKGHPAVFHTDAVQTVGKLPVNVNELGVDLLSISAHKIYGPKGVGVLYIKKGQRVESLMYGGGQERKIRPSTENLAGIIGMAKAMELAKNELEAESTRLQVLRDRLIKELLETIPETKLNGHPTKRLPHNANISFEYIEGESLILSLDMKGIAVSSGSACTSGSLDPSHVLMAMGLTHQTAHGSLRMTLGKSTTDEDIDYVVAELKTVVQRLREMSPVWDQRAKV</sequence>
<organism evidence="14 15">
    <name type="scientific">Desulfuribacillus alkaliarsenatis</name>
    <dbReference type="NCBI Taxonomy" id="766136"/>
    <lineage>
        <taxon>Bacteria</taxon>
        <taxon>Bacillati</taxon>
        <taxon>Bacillota</taxon>
        <taxon>Desulfuribacillia</taxon>
        <taxon>Desulfuribacillales</taxon>
        <taxon>Desulfuribacillaceae</taxon>
        <taxon>Desulfuribacillus</taxon>
    </lineage>
</organism>
<evidence type="ECO:0000256" key="11">
    <source>
        <dbReference type="RuleBase" id="RU004504"/>
    </source>
</evidence>
<evidence type="ECO:0000256" key="3">
    <source>
        <dbReference type="ARBA" id="ARBA00022490"/>
    </source>
</evidence>
<feature type="binding site" evidence="10">
    <location>
        <begin position="201"/>
        <end position="203"/>
    </location>
    <ligand>
        <name>pyridoxal 5'-phosphate</name>
        <dbReference type="ChEBI" id="CHEBI:597326"/>
    </ligand>
</feature>
<evidence type="ECO:0000256" key="4">
    <source>
        <dbReference type="ARBA" id="ARBA00022679"/>
    </source>
</evidence>
<dbReference type="NCBIfam" id="TIGR03402">
    <property type="entry name" value="FeS_nifS"/>
    <property type="match status" value="1"/>
</dbReference>
<dbReference type="GO" id="GO:0006520">
    <property type="term" value="P:amino acid metabolic process"/>
    <property type="evidence" value="ECO:0007669"/>
    <property type="project" value="InterPro"/>
</dbReference>
<dbReference type="PANTHER" id="PTHR11601">
    <property type="entry name" value="CYSTEINE DESULFURYLASE FAMILY MEMBER"/>
    <property type="match status" value="1"/>
</dbReference>
<keyword evidence="3 10" id="KW-0963">Cytoplasm</keyword>
<dbReference type="PANTHER" id="PTHR11601:SF34">
    <property type="entry name" value="CYSTEINE DESULFURASE"/>
    <property type="match status" value="1"/>
</dbReference>
<dbReference type="NCBIfam" id="NF002806">
    <property type="entry name" value="PRK02948.1"/>
    <property type="match status" value="1"/>
</dbReference>
<comment type="caution">
    <text evidence="14">The sequence shown here is derived from an EMBL/GenBank/DDBJ whole genome shotgun (WGS) entry which is preliminary data.</text>
</comment>
<evidence type="ECO:0000256" key="5">
    <source>
        <dbReference type="ARBA" id="ARBA00022723"/>
    </source>
</evidence>
<evidence type="ECO:0000259" key="13">
    <source>
        <dbReference type="Pfam" id="PF00266"/>
    </source>
</evidence>
<feature type="modified residue" description="N6-(pyridoxal phosphate)lysine" evidence="10">
    <location>
        <position position="204"/>
    </location>
</feature>
<evidence type="ECO:0000256" key="8">
    <source>
        <dbReference type="ARBA" id="ARBA00023014"/>
    </source>
</evidence>
<dbReference type="InterPro" id="IPR020578">
    <property type="entry name" value="Aminotrans_V_PyrdxlP_BS"/>
</dbReference>
<feature type="binding site" evidence="10">
    <location>
        <position position="239"/>
    </location>
    <ligand>
        <name>pyridoxal 5'-phosphate</name>
        <dbReference type="ChEBI" id="CHEBI:597326"/>
    </ligand>
</feature>
<comment type="catalytic activity">
    <reaction evidence="9 10">
        <text>(sulfur carrier)-H + L-cysteine = (sulfur carrier)-SH + L-alanine</text>
        <dbReference type="Rhea" id="RHEA:43892"/>
        <dbReference type="Rhea" id="RHEA-COMP:14737"/>
        <dbReference type="Rhea" id="RHEA-COMP:14739"/>
        <dbReference type="ChEBI" id="CHEBI:29917"/>
        <dbReference type="ChEBI" id="CHEBI:35235"/>
        <dbReference type="ChEBI" id="CHEBI:57972"/>
        <dbReference type="ChEBI" id="CHEBI:64428"/>
        <dbReference type="EC" id="2.8.1.7"/>
    </reaction>
</comment>
<comment type="function">
    <text evidence="10">Master enzyme that delivers sulfur to a number of partners involved in Fe-S cluster assembly, tRNA modification or cofactor biosynthesis. Catalyzes the removal of elemental sulfur atoms from cysteine to produce alanine. Functions as a sulfur delivery protein for Fe-S cluster synthesis onto IscU, an Fe-S scaffold assembly protein, as well as other S acceptor proteins.</text>
</comment>
<feature type="binding site" evidence="10">
    <location>
        <position position="153"/>
    </location>
    <ligand>
        <name>pyridoxal 5'-phosphate</name>
        <dbReference type="ChEBI" id="CHEBI:597326"/>
    </ligand>
</feature>
<keyword evidence="15" id="KW-1185">Reference proteome</keyword>
<dbReference type="Gene3D" id="3.90.1150.10">
    <property type="entry name" value="Aspartate Aminotransferase, domain 1"/>
    <property type="match status" value="1"/>
</dbReference>
<dbReference type="FunFam" id="3.40.640.10:FF:000084">
    <property type="entry name" value="IscS-like cysteine desulfurase"/>
    <property type="match status" value="1"/>
</dbReference>
<evidence type="ECO:0000256" key="6">
    <source>
        <dbReference type="ARBA" id="ARBA00022898"/>
    </source>
</evidence>
<dbReference type="EMBL" id="MIJE01000001">
    <property type="protein sequence ID" value="OEF98221.1"/>
    <property type="molecule type" value="Genomic_DNA"/>
</dbReference>
<feature type="domain" description="Aminotransferase class V" evidence="13">
    <location>
        <begin position="4"/>
        <end position="368"/>
    </location>
</feature>
<protein>
    <recommendedName>
        <fullName evidence="10">Cysteine desulfurase IscS</fullName>
        <ecNumber evidence="10">2.8.1.7</ecNumber>
    </recommendedName>
</protein>
<keyword evidence="5 10" id="KW-0479">Metal-binding</keyword>
<dbReference type="UniPathway" id="UPA00266"/>
<comment type="subunit">
    <text evidence="10">Homodimer. Forms a heterotetramer with IscU, interacts with other sulfur acceptors.</text>
</comment>
<feature type="binding site" evidence="10">
    <location>
        <position position="181"/>
    </location>
    <ligand>
        <name>pyridoxal 5'-phosphate</name>
        <dbReference type="ChEBI" id="CHEBI:597326"/>
    </ligand>
</feature>
<evidence type="ECO:0000256" key="1">
    <source>
        <dbReference type="ARBA" id="ARBA00001933"/>
    </source>
</evidence>
<dbReference type="InterPro" id="IPR015421">
    <property type="entry name" value="PyrdxlP-dep_Trfase_major"/>
</dbReference>
<feature type="binding site" description="via persulfide group" evidence="10">
    <location>
        <position position="327"/>
    </location>
    <ligand>
        <name>[2Fe-2S] cluster</name>
        <dbReference type="ChEBI" id="CHEBI:190135"/>
        <note>ligand shared with IscU</note>
    </ligand>
</feature>
<evidence type="ECO:0000256" key="10">
    <source>
        <dbReference type="HAMAP-Rule" id="MF_00331"/>
    </source>
</evidence>
<keyword evidence="7 10" id="KW-0408">Iron</keyword>
<dbReference type="OrthoDB" id="9808002at2"/>
<dbReference type="Proteomes" id="UP000094296">
    <property type="component" value="Unassembled WGS sequence"/>
</dbReference>
<comment type="similarity">
    <text evidence="2 10">Belongs to the class-V pyridoxal-phosphate-dependent aminotransferase family. NifS/IscS subfamily.</text>
</comment>
<dbReference type="InterPro" id="IPR017772">
    <property type="entry name" value="Cys_deSase_NifS_bac/arc"/>
</dbReference>
<proteinExistence type="inferred from homology"/>
<dbReference type="InterPro" id="IPR015422">
    <property type="entry name" value="PyrdxlP-dep_Trfase_small"/>
</dbReference>
<dbReference type="SUPFAM" id="SSF53383">
    <property type="entry name" value="PLP-dependent transferases"/>
    <property type="match status" value="1"/>
</dbReference>
<dbReference type="PROSITE" id="PS00595">
    <property type="entry name" value="AA_TRANSFER_CLASS_5"/>
    <property type="match status" value="1"/>
</dbReference>
<dbReference type="PIRSF" id="PIRSF005572">
    <property type="entry name" value="NifS"/>
    <property type="match status" value="1"/>
</dbReference>
<feature type="coiled-coil region" evidence="12">
    <location>
        <begin position="249"/>
        <end position="276"/>
    </location>
</feature>
<comment type="cofactor">
    <cofactor evidence="1 10 11">
        <name>pyridoxal 5'-phosphate</name>
        <dbReference type="ChEBI" id="CHEBI:597326"/>
    </cofactor>
</comment>
<dbReference type="GO" id="GO:0046872">
    <property type="term" value="F:metal ion binding"/>
    <property type="evidence" value="ECO:0007669"/>
    <property type="project" value="UniProtKB-KW"/>
</dbReference>
<dbReference type="RefSeq" id="WP_069641713.1">
    <property type="nucleotide sequence ID" value="NZ_MIJE01000001.1"/>
</dbReference>
<dbReference type="InterPro" id="IPR000192">
    <property type="entry name" value="Aminotrans_V_dom"/>
</dbReference>
<dbReference type="InterPro" id="IPR016454">
    <property type="entry name" value="Cysteine_dSase"/>
</dbReference>
<keyword evidence="10" id="KW-0001">2Fe-2S</keyword>
<dbReference type="InterPro" id="IPR010240">
    <property type="entry name" value="Cys_deSase_IscS"/>
</dbReference>
<comment type="pathway">
    <text evidence="10">Cofactor biosynthesis; iron-sulfur cluster biosynthesis.</text>
</comment>
<dbReference type="STRING" id="766136.BHF68_00600"/>
<evidence type="ECO:0000256" key="7">
    <source>
        <dbReference type="ARBA" id="ARBA00023004"/>
    </source>
</evidence>
<feature type="active site" description="Cysteine persulfide intermediate" evidence="10">
    <location>
        <position position="327"/>
    </location>
</feature>
<evidence type="ECO:0000256" key="9">
    <source>
        <dbReference type="ARBA" id="ARBA00050776"/>
    </source>
</evidence>
<comment type="subcellular location">
    <subcellularLocation>
        <location evidence="10">Cytoplasm</location>
    </subcellularLocation>
</comment>
<evidence type="ECO:0000256" key="12">
    <source>
        <dbReference type="SAM" id="Coils"/>
    </source>
</evidence>
<dbReference type="GO" id="GO:1990221">
    <property type="term" value="C:L-cysteine desulfurase complex"/>
    <property type="evidence" value="ECO:0007669"/>
    <property type="project" value="UniProtKB-ARBA"/>
</dbReference>
<dbReference type="InterPro" id="IPR015424">
    <property type="entry name" value="PyrdxlP-dep_Trfase"/>
</dbReference>
<dbReference type="EC" id="2.8.1.7" evidence="10"/>
<name>A0A1E5G4W5_9FIRM</name>
<dbReference type="Gene3D" id="3.40.640.10">
    <property type="entry name" value="Type I PLP-dependent aspartate aminotransferase-like (Major domain)"/>
    <property type="match status" value="1"/>
</dbReference>
<evidence type="ECO:0000313" key="14">
    <source>
        <dbReference type="EMBL" id="OEF98221.1"/>
    </source>
</evidence>
<dbReference type="GO" id="GO:0044571">
    <property type="term" value="P:[2Fe-2S] cluster assembly"/>
    <property type="evidence" value="ECO:0007669"/>
    <property type="project" value="UniProtKB-UniRule"/>
</dbReference>
<dbReference type="Pfam" id="PF00266">
    <property type="entry name" value="Aminotran_5"/>
    <property type="match status" value="1"/>
</dbReference>
<accession>A0A1E5G4W5</accession>
<evidence type="ECO:0000313" key="15">
    <source>
        <dbReference type="Proteomes" id="UP000094296"/>
    </source>
</evidence>
<feature type="binding site" evidence="10">
    <location>
        <begin position="71"/>
        <end position="72"/>
    </location>
    <ligand>
        <name>pyridoxal 5'-phosphate</name>
        <dbReference type="ChEBI" id="CHEBI:597326"/>
    </ligand>
</feature>
<evidence type="ECO:0000256" key="2">
    <source>
        <dbReference type="ARBA" id="ARBA00006490"/>
    </source>
</evidence>
<reference evidence="14 15" key="1">
    <citation type="submission" date="2016-09" db="EMBL/GenBank/DDBJ databases">
        <title>Draft genome sequence for the type strain of Desulfuribacillus alkaliarsenatis AHT28, an obligately anaerobic, sulfidogenic bacterium isolated from Russian soda lake sediments.</title>
        <authorList>
            <person name="Abin C.A."/>
            <person name="Hollibaugh J.T."/>
        </authorList>
    </citation>
    <scope>NUCLEOTIDE SEQUENCE [LARGE SCALE GENOMIC DNA]</scope>
    <source>
        <strain evidence="14 15">AHT28</strain>
    </source>
</reference>
<dbReference type="GO" id="GO:0051537">
    <property type="term" value="F:2 iron, 2 sulfur cluster binding"/>
    <property type="evidence" value="ECO:0007669"/>
    <property type="project" value="UniProtKB-UniRule"/>
</dbReference>
<dbReference type="AlphaFoldDB" id="A0A1E5G4W5"/>
<dbReference type="GO" id="GO:0031071">
    <property type="term" value="F:cysteine desulfurase activity"/>
    <property type="evidence" value="ECO:0007669"/>
    <property type="project" value="UniProtKB-UniRule"/>
</dbReference>
<keyword evidence="8 10" id="KW-0411">Iron-sulfur</keyword>
<dbReference type="GO" id="GO:0030170">
    <property type="term" value="F:pyridoxal phosphate binding"/>
    <property type="evidence" value="ECO:0007669"/>
    <property type="project" value="UniProtKB-UniRule"/>
</dbReference>
<gene>
    <name evidence="10" type="primary">iscS</name>
    <name evidence="14" type="ORF">BHF68_00600</name>
</gene>
<keyword evidence="6 10" id="KW-0663">Pyridoxal phosphate</keyword>
<dbReference type="Gene3D" id="1.10.260.50">
    <property type="match status" value="1"/>
</dbReference>
<dbReference type="HAMAP" id="MF_00331">
    <property type="entry name" value="Cys_desulf_IscS"/>
    <property type="match status" value="1"/>
</dbReference>
<keyword evidence="12" id="KW-0175">Coiled coil</keyword>
<keyword evidence="4 10" id="KW-0808">Transferase</keyword>